<evidence type="ECO:0000256" key="5">
    <source>
        <dbReference type="SAM" id="MobiDB-lite"/>
    </source>
</evidence>
<dbReference type="Gene3D" id="3.100.10.10">
    <property type="match status" value="1"/>
</dbReference>
<dbReference type="EMBL" id="CP065956">
    <property type="protein sequence ID" value="QSR86526.1"/>
    <property type="molecule type" value="Genomic_DNA"/>
</dbReference>
<evidence type="ECO:0000256" key="4">
    <source>
        <dbReference type="HAMAP-Rule" id="MF_01341"/>
    </source>
</evidence>
<dbReference type="InterPro" id="IPR005749">
    <property type="entry name" value="Ribosomal_uL15_bac-type"/>
</dbReference>
<feature type="region of interest" description="Disordered" evidence="5">
    <location>
        <begin position="1"/>
        <end position="43"/>
    </location>
</feature>
<evidence type="ECO:0000256" key="1">
    <source>
        <dbReference type="ARBA" id="ARBA00007320"/>
    </source>
</evidence>
<dbReference type="NCBIfam" id="TIGR01071">
    <property type="entry name" value="rplO_bact"/>
    <property type="match status" value="1"/>
</dbReference>
<comment type="function">
    <text evidence="4">Binds to the 23S rRNA.</text>
</comment>
<reference evidence="7 8" key="1">
    <citation type="submission" date="2020-12" db="EMBL/GenBank/DDBJ databases">
        <authorList>
            <person name="Awala S.I."/>
            <person name="Gwak J.-H."/>
            <person name="Kim S.-J."/>
            <person name="Rhee S.-K."/>
        </authorList>
    </citation>
    <scope>NUCLEOTIDE SEQUENCE [LARGE SCALE GENOMIC DNA]</scope>
    <source>
        <strain evidence="7 8">IT5</strain>
    </source>
</reference>
<dbReference type="InterPro" id="IPR021131">
    <property type="entry name" value="Ribosomal_uL15/eL18"/>
</dbReference>
<proteinExistence type="inferred from homology"/>
<evidence type="ECO:0000313" key="7">
    <source>
        <dbReference type="EMBL" id="QSR86526.1"/>
    </source>
</evidence>
<dbReference type="GO" id="GO:0005840">
    <property type="term" value="C:ribosome"/>
    <property type="evidence" value="ECO:0007669"/>
    <property type="project" value="UniProtKB-KW"/>
</dbReference>
<keyword evidence="3 4" id="KW-0687">Ribonucleoprotein</keyword>
<dbReference type="InterPro" id="IPR036227">
    <property type="entry name" value="Ribosomal_uL15/eL18_sf"/>
</dbReference>
<dbReference type="Pfam" id="PF00828">
    <property type="entry name" value="Ribosomal_L27A"/>
    <property type="match status" value="1"/>
</dbReference>
<organism evidence="7 8">
    <name type="scientific">Candidatus Methylacidiphilum infernorum</name>
    <dbReference type="NCBI Taxonomy" id="511746"/>
    <lineage>
        <taxon>Bacteria</taxon>
        <taxon>Pseudomonadati</taxon>
        <taxon>Verrucomicrobiota</taxon>
        <taxon>Methylacidiphilae</taxon>
        <taxon>Methylacidiphilales</taxon>
        <taxon>Methylacidiphilaceae</taxon>
        <taxon>Methylacidiphilum (ex Ratnadevi et al. 2023)</taxon>
    </lineage>
</organism>
<keyword evidence="4" id="KW-0694">RNA-binding</keyword>
<accession>A0ABX7PU55</accession>
<sequence length="150" mass="16326">MMLHDVRPAIGAKKRKKRVGCGESSGHGKTSGRGHKGQKARAGGSIRIGFEGGQMPLIRRIPKRGFNNKRFHVFYAPVNLSALQGIQQEVIDESLLRQIGVVKGNWDGIKILGKGEITQAYTFKVHAVSASAREKIEKAGGKIELIKSTP</sequence>
<dbReference type="HAMAP" id="MF_01341">
    <property type="entry name" value="Ribosomal_uL15"/>
    <property type="match status" value="1"/>
</dbReference>
<dbReference type="PANTHER" id="PTHR12934">
    <property type="entry name" value="50S RIBOSOMAL PROTEIN L15"/>
    <property type="match status" value="1"/>
</dbReference>
<dbReference type="Proteomes" id="UP000663088">
    <property type="component" value="Chromosome"/>
</dbReference>
<name>A0ABX7PU55_9BACT</name>
<dbReference type="RefSeq" id="WP_206846217.1">
    <property type="nucleotide sequence ID" value="NZ_CP065956.1"/>
</dbReference>
<gene>
    <name evidence="4 7" type="primary">rplO</name>
    <name evidence="7" type="ORF">EM20IM_08530</name>
</gene>
<dbReference type="SUPFAM" id="SSF52080">
    <property type="entry name" value="Ribosomal proteins L15p and L18e"/>
    <property type="match status" value="1"/>
</dbReference>
<evidence type="ECO:0000256" key="3">
    <source>
        <dbReference type="ARBA" id="ARBA00023274"/>
    </source>
</evidence>
<dbReference type="PANTHER" id="PTHR12934:SF11">
    <property type="entry name" value="LARGE RIBOSOMAL SUBUNIT PROTEIN UL15M"/>
    <property type="match status" value="1"/>
</dbReference>
<protein>
    <recommendedName>
        <fullName evidence="4">Large ribosomal subunit protein uL15</fullName>
    </recommendedName>
</protein>
<keyword evidence="4" id="KW-0699">rRNA-binding</keyword>
<evidence type="ECO:0000259" key="6">
    <source>
        <dbReference type="Pfam" id="PF00828"/>
    </source>
</evidence>
<feature type="domain" description="Large ribosomal subunit protein uL15/eL18" evidence="6">
    <location>
        <begin position="77"/>
        <end position="144"/>
    </location>
</feature>
<evidence type="ECO:0000313" key="8">
    <source>
        <dbReference type="Proteomes" id="UP000663088"/>
    </source>
</evidence>
<dbReference type="InterPro" id="IPR030878">
    <property type="entry name" value="Ribosomal_uL15"/>
</dbReference>
<comment type="subunit">
    <text evidence="4">Part of the 50S ribosomal subunit.</text>
</comment>
<feature type="compositionally biased region" description="Basic residues" evidence="5">
    <location>
        <begin position="30"/>
        <end position="39"/>
    </location>
</feature>
<comment type="similarity">
    <text evidence="1 4">Belongs to the universal ribosomal protein uL15 family.</text>
</comment>
<evidence type="ECO:0000256" key="2">
    <source>
        <dbReference type="ARBA" id="ARBA00022980"/>
    </source>
</evidence>
<keyword evidence="8" id="KW-1185">Reference proteome</keyword>
<keyword evidence="2 4" id="KW-0689">Ribosomal protein</keyword>